<dbReference type="PROSITE" id="PS50005">
    <property type="entry name" value="TPR"/>
    <property type="match status" value="1"/>
</dbReference>
<accession>X1U1C6</accession>
<dbReference type="AlphaFoldDB" id="X1U1C6"/>
<protein>
    <recommendedName>
        <fullName evidence="2">PEGA domain-containing protein</fullName>
    </recommendedName>
</protein>
<keyword evidence="1" id="KW-1133">Transmembrane helix</keyword>
<dbReference type="InterPro" id="IPR019734">
    <property type="entry name" value="TPR_rpt"/>
</dbReference>
<reference evidence="3" key="1">
    <citation type="journal article" date="2014" name="Front. Microbiol.">
        <title>High frequency of phylogenetically diverse reductive dehalogenase-homologous genes in deep subseafloor sedimentary metagenomes.</title>
        <authorList>
            <person name="Kawai M."/>
            <person name="Futagami T."/>
            <person name="Toyoda A."/>
            <person name="Takaki Y."/>
            <person name="Nishi S."/>
            <person name="Hori S."/>
            <person name="Arai W."/>
            <person name="Tsubouchi T."/>
            <person name="Morono Y."/>
            <person name="Uchiyama I."/>
            <person name="Ito T."/>
            <person name="Fujiyama A."/>
            <person name="Inagaki F."/>
            <person name="Takami H."/>
        </authorList>
    </citation>
    <scope>NUCLEOTIDE SEQUENCE</scope>
    <source>
        <strain evidence="3">Expedition CK06-06</strain>
    </source>
</reference>
<keyword evidence="1" id="KW-0812">Transmembrane</keyword>
<evidence type="ECO:0000313" key="3">
    <source>
        <dbReference type="EMBL" id="GAI86074.1"/>
    </source>
</evidence>
<proteinExistence type="predicted"/>
<dbReference type="Pfam" id="PF08308">
    <property type="entry name" value="PEGA"/>
    <property type="match status" value="1"/>
</dbReference>
<dbReference type="InterPro" id="IPR013229">
    <property type="entry name" value="PEGA"/>
</dbReference>
<feature type="transmembrane region" description="Helical" evidence="1">
    <location>
        <begin position="409"/>
        <end position="432"/>
    </location>
</feature>
<dbReference type="EMBL" id="BARW01006084">
    <property type="protein sequence ID" value="GAI86074.1"/>
    <property type="molecule type" value="Genomic_DNA"/>
</dbReference>
<feature type="domain" description="PEGA" evidence="2">
    <location>
        <begin position="200"/>
        <end position="246"/>
    </location>
</feature>
<sequence>MEAVLRAKILGILLVLVLALLPSSWARGGGEKAFITVLPLPSKDVPPSIQDQVLAAIARQLRKQYGTRVLSGRAVGRAVWGTFGSGLEEAGMRFTSRVSEGKQAYQQLQVDKTLKIMNAAVRYQQFCGPEIRDPAIFTDLHVFAGLAHLAQGGQDKAMAEFRQAVSHDPGLVLSGKRFPPDVVDTFARAKRQLLSGQPTQVSIVSRPAGAEVYVDGRSQGTTPVAAPLYPGRHFIRVELEGYSPWTLSLPDDFPPREIKALLVPLWTGDPPEDLLAKAIAVEEFDEPELAQLRLLAGFFRANALVLASLSQDGRNTHLGIRLFVVEPEIATRARLFNLGSDPGGYDRKVRGVVGTLKDLQRVRGLKVADSSDPFGGNMPDKDVFRPRDDGREKERKWIRNSGPAWYESWWFWTIVGGVVVAGGVTGLTIWLMQPEESWTLIIQPSQ</sequence>
<evidence type="ECO:0000256" key="1">
    <source>
        <dbReference type="SAM" id="Phobius"/>
    </source>
</evidence>
<evidence type="ECO:0000259" key="2">
    <source>
        <dbReference type="Pfam" id="PF08308"/>
    </source>
</evidence>
<comment type="caution">
    <text evidence="3">The sequence shown here is derived from an EMBL/GenBank/DDBJ whole genome shotgun (WGS) entry which is preliminary data.</text>
</comment>
<keyword evidence="1" id="KW-0472">Membrane</keyword>
<organism evidence="3">
    <name type="scientific">marine sediment metagenome</name>
    <dbReference type="NCBI Taxonomy" id="412755"/>
    <lineage>
        <taxon>unclassified sequences</taxon>
        <taxon>metagenomes</taxon>
        <taxon>ecological metagenomes</taxon>
    </lineage>
</organism>
<name>X1U1C6_9ZZZZ</name>
<gene>
    <name evidence="3" type="ORF">S12H4_12744</name>
</gene>